<evidence type="ECO:0000313" key="1">
    <source>
        <dbReference type="EMBL" id="QDC24300.1"/>
    </source>
</evidence>
<reference evidence="1 2" key="1">
    <citation type="submission" date="2019-05" db="EMBL/GenBank/DDBJ databases">
        <title>Georgenia *** sp. nov., and Georgenia *** sp. nov., isolated from the intestinal contents of plateau pika (Ochotona curzoniae) in the Qinghai-Tibet plateau of China.</title>
        <authorList>
            <person name="Tian Z."/>
        </authorList>
    </citation>
    <scope>NUCLEOTIDE SEQUENCE [LARGE SCALE GENOMIC DNA]</scope>
    <source>
        <strain evidence="1 2">Z443</strain>
    </source>
</reference>
<accession>A0A5B8C2K0</accession>
<protein>
    <submittedName>
        <fullName evidence="1">DUF3046 domain-containing protein</fullName>
    </submittedName>
</protein>
<dbReference type="EMBL" id="CP040915">
    <property type="protein sequence ID" value="QDC24300.1"/>
    <property type="molecule type" value="Genomic_DNA"/>
</dbReference>
<dbReference type="InterPro" id="IPR021408">
    <property type="entry name" value="DUF3046"/>
</dbReference>
<dbReference type="OrthoDB" id="3215033at2"/>
<organism evidence="1 2">
    <name type="scientific">Georgenia yuyongxinii</name>
    <dbReference type="NCBI Taxonomy" id="2589797"/>
    <lineage>
        <taxon>Bacteria</taxon>
        <taxon>Bacillati</taxon>
        <taxon>Actinomycetota</taxon>
        <taxon>Actinomycetes</taxon>
        <taxon>Micrococcales</taxon>
        <taxon>Bogoriellaceae</taxon>
        <taxon>Georgenia</taxon>
    </lineage>
</organism>
<dbReference type="KEGG" id="gyu:FE374_06385"/>
<name>A0A5B8C2K0_9MICO</name>
<dbReference type="AlphaFoldDB" id="A0A5B8C2K0"/>
<evidence type="ECO:0000313" key="2">
    <source>
        <dbReference type="Proteomes" id="UP000314616"/>
    </source>
</evidence>
<proteinExistence type="predicted"/>
<gene>
    <name evidence="1" type="ORF">FE374_06385</name>
</gene>
<dbReference type="Pfam" id="PF11248">
    <property type="entry name" value="DUF3046"/>
    <property type="match status" value="1"/>
</dbReference>
<sequence>MKHSEFWQVVEEAFGAGYGRSLAADLVLTGVGGRTAAQALDAGVAPREVWAALCDEMEVDDATRWRHRRDPKERDKRR</sequence>
<dbReference type="RefSeq" id="WP_139927743.1">
    <property type="nucleotide sequence ID" value="NZ_CP040915.1"/>
</dbReference>
<dbReference type="Proteomes" id="UP000314616">
    <property type="component" value="Chromosome"/>
</dbReference>